<reference evidence="2" key="1">
    <citation type="submission" date="2017-12" db="EMBL/GenBank/DDBJ databases">
        <title>FDA dAtabase for Regulatory Grade micrObial Sequences (FDA-ARGOS): Supporting development and validation of Infectious Disease Dx tests.</title>
        <authorList>
            <person name="Campos J."/>
            <person name="Goldberg B."/>
            <person name="Tallon L."/>
            <person name="Sadzewicz L."/>
            <person name="Sengamalay N."/>
            <person name="Ott S."/>
            <person name="Godinez A."/>
            <person name="Nagaraj S."/>
            <person name="Vyas G."/>
            <person name="Aluvathingal J."/>
            <person name="Nadendla S."/>
            <person name="Geyer C."/>
            <person name="Nandy P."/>
            <person name="Hobson J."/>
            <person name="Sichtig H."/>
        </authorList>
    </citation>
    <scope>NUCLEOTIDE SEQUENCE</scope>
    <source>
        <strain evidence="2">FDAARGOS_252</strain>
    </source>
</reference>
<protein>
    <recommendedName>
        <fullName evidence="4">MxaK protein</fullName>
    </recommendedName>
</protein>
<accession>A0A1V0GXM6</accession>
<evidence type="ECO:0000256" key="1">
    <source>
        <dbReference type="SAM" id="MobiDB-lite"/>
    </source>
</evidence>
<evidence type="ECO:0008006" key="4">
    <source>
        <dbReference type="Google" id="ProtNLM"/>
    </source>
</evidence>
<dbReference type="KEGG" id="pye:A6J80_13880"/>
<dbReference type="Proteomes" id="UP000191257">
    <property type="component" value="Chromosome"/>
</dbReference>
<proteinExistence type="predicted"/>
<dbReference type="RefSeq" id="WP_080622877.1">
    <property type="nucleotide sequence ID" value="NZ_CAWMZI010000001.1"/>
</dbReference>
<evidence type="ECO:0000313" key="2">
    <source>
        <dbReference type="EMBL" id="ARC38562.1"/>
    </source>
</evidence>
<name>A0A1V0GXM6_9RHOB</name>
<dbReference type="EMBL" id="CP020442">
    <property type="protein sequence ID" value="ARC38562.1"/>
    <property type="molecule type" value="Genomic_DNA"/>
</dbReference>
<feature type="region of interest" description="Disordered" evidence="1">
    <location>
        <begin position="154"/>
        <end position="182"/>
    </location>
</feature>
<evidence type="ECO:0000313" key="3">
    <source>
        <dbReference type="Proteomes" id="UP000191257"/>
    </source>
</evidence>
<sequence length="182" mass="19705">MRRAAFALLVLWVLAAGAALVAGALALGGQQRDNRTIRSLAAGTDREPRAGADPRAFSARALYMAWRDRIPEAEAQAPGLDGAPQALIAEYHYAIGNARMRAAFDRLDANRVDDAATQVNLAKAAYRDALRALPGHFDSKVNLDLATRMVRDLPREGNGEEDPEVQPERLWTDLPGLPRGAP</sequence>
<gene>
    <name evidence="2" type="ORF">A6J80_13880</name>
</gene>
<dbReference type="STRING" id="147645.A6J80_13880"/>
<dbReference type="AlphaFoldDB" id="A0A1V0GXM6"/>
<organism evidence="2 3">
    <name type="scientific">Paracoccus yeei</name>
    <dbReference type="NCBI Taxonomy" id="147645"/>
    <lineage>
        <taxon>Bacteria</taxon>
        <taxon>Pseudomonadati</taxon>
        <taxon>Pseudomonadota</taxon>
        <taxon>Alphaproteobacteria</taxon>
        <taxon>Rhodobacterales</taxon>
        <taxon>Paracoccaceae</taxon>
        <taxon>Paracoccus</taxon>
    </lineage>
</organism>
<keyword evidence="3" id="KW-1185">Reference proteome</keyword>